<name>A0A832I057_UNCEI</name>
<proteinExistence type="predicted"/>
<evidence type="ECO:0000256" key="1">
    <source>
        <dbReference type="SAM" id="Phobius"/>
    </source>
</evidence>
<dbReference type="EMBL" id="DSQF01000003">
    <property type="protein sequence ID" value="HGZ42249.1"/>
    <property type="molecule type" value="Genomic_DNA"/>
</dbReference>
<evidence type="ECO:0000313" key="2">
    <source>
        <dbReference type="EMBL" id="HGZ42249.1"/>
    </source>
</evidence>
<dbReference type="Pfam" id="PF05545">
    <property type="entry name" value="FixQ"/>
    <property type="match status" value="1"/>
</dbReference>
<dbReference type="AlphaFoldDB" id="A0A832I057"/>
<keyword evidence="1" id="KW-0472">Membrane</keyword>
<gene>
    <name evidence="2" type="ORF">ENR23_02280</name>
</gene>
<sequence>MRSDVMAHAGLAGYAEIALILFLAAFVSIVVWTFWPSRKPAYDRASRLPLEDEAPAPAREGDEA</sequence>
<keyword evidence="1" id="KW-1133">Transmembrane helix</keyword>
<protein>
    <submittedName>
        <fullName evidence="2">Cbb3-type cytochrome c oxidase subunit 3</fullName>
    </submittedName>
</protein>
<reference evidence="2" key="1">
    <citation type="journal article" date="2020" name="mSystems">
        <title>Genome- and Community-Level Interaction Insights into Carbon Utilization and Element Cycling Functions of Hydrothermarchaeota in Hydrothermal Sediment.</title>
        <authorList>
            <person name="Zhou Z."/>
            <person name="Liu Y."/>
            <person name="Xu W."/>
            <person name="Pan J."/>
            <person name="Luo Z.H."/>
            <person name="Li M."/>
        </authorList>
    </citation>
    <scope>NUCLEOTIDE SEQUENCE [LARGE SCALE GENOMIC DNA]</scope>
    <source>
        <strain evidence="2">SpSt-381</strain>
    </source>
</reference>
<feature type="transmembrane region" description="Helical" evidence="1">
    <location>
        <begin position="12"/>
        <end position="35"/>
    </location>
</feature>
<dbReference type="InterPro" id="IPR008621">
    <property type="entry name" value="Cbb3-typ_cyt_oxidase_comp"/>
</dbReference>
<comment type="caution">
    <text evidence="2">The sequence shown here is derived from an EMBL/GenBank/DDBJ whole genome shotgun (WGS) entry which is preliminary data.</text>
</comment>
<dbReference type="CDD" id="cd01324">
    <property type="entry name" value="cbb3_Oxidase_CcoQ"/>
    <property type="match status" value="1"/>
</dbReference>
<accession>A0A832I057</accession>
<keyword evidence="1" id="KW-0812">Transmembrane</keyword>
<organism evidence="2">
    <name type="scientific">Eiseniibacteriota bacterium</name>
    <dbReference type="NCBI Taxonomy" id="2212470"/>
    <lineage>
        <taxon>Bacteria</taxon>
        <taxon>Candidatus Eiseniibacteriota</taxon>
    </lineage>
</organism>